<dbReference type="Gene3D" id="1.25.40.10">
    <property type="entry name" value="Tetratricopeptide repeat domain"/>
    <property type="match status" value="1"/>
</dbReference>
<dbReference type="AlphaFoldDB" id="A0A9D2NXG4"/>
<dbReference type="Proteomes" id="UP000823894">
    <property type="component" value="Unassembled WGS sequence"/>
</dbReference>
<dbReference type="SUPFAM" id="SSF48452">
    <property type="entry name" value="TPR-like"/>
    <property type="match status" value="1"/>
</dbReference>
<comment type="caution">
    <text evidence="1">The sequence shown here is derived from an EMBL/GenBank/DDBJ whole genome shotgun (WGS) entry which is preliminary data.</text>
</comment>
<evidence type="ECO:0000313" key="1">
    <source>
        <dbReference type="EMBL" id="HJC39664.1"/>
    </source>
</evidence>
<reference evidence="1" key="1">
    <citation type="journal article" date="2021" name="PeerJ">
        <title>Extensive microbial diversity within the chicken gut microbiome revealed by metagenomics and culture.</title>
        <authorList>
            <person name="Gilroy R."/>
            <person name="Ravi A."/>
            <person name="Getino M."/>
            <person name="Pursley I."/>
            <person name="Horton D.L."/>
            <person name="Alikhan N.F."/>
            <person name="Baker D."/>
            <person name="Gharbi K."/>
            <person name="Hall N."/>
            <person name="Watson M."/>
            <person name="Adriaenssens E.M."/>
            <person name="Foster-Nyarko E."/>
            <person name="Jarju S."/>
            <person name="Secka A."/>
            <person name="Antonio M."/>
            <person name="Oren A."/>
            <person name="Chaudhuri R.R."/>
            <person name="La Ragione R."/>
            <person name="Hildebrand F."/>
            <person name="Pallen M.J."/>
        </authorList>
    </citation>
    <scope>NUCLEOTIDE SEQUENCE</scope>
    <source>
        <strain evidence="1">ChiGjej1B1-1692</strain>
    </source>
</reference>
<name>A0A9D2NXG4_9FIRM</name>
<reference evidence="1" key="2">
    <citation type="submission" date="2021-04" db="EMBL/GenBank/DDBJ databases">
        <authorList>
            <person name="Gilroy R."/>
        </authorList>
    </citation>
    <scope>NUCLEOTIDE SEQUENCE</scope>
    <source>
        <strain evidence="1">ChiGjej1B1-1692</strain>
    </source>
</reference>
<organism evidence="1 2">
    <name type="scientific">Candidatus Mediterraneibacter faecigallinarum</name>
    <dbReference type="NCBI Taxonomy" id="2838669"/>
    <lineage>
        <taxon>Bacteria</taxon>
        <taxon>Bacillati</taxon>
        <taxon>Bacillota</taxon>
        <taxon>Clostridia</taxon>
        <taxon>Lachnospirales</taxon>
        <taxon>Lachnospiraceae</taxon>
        <taxon>Mediterraneibacter</taxon>
    </lineage>
</organism>
<sequence length="233" mass="27114">MNKQWKKFDHLTETCYSDMTSGVSDIENWNTCFTLLLEIISDGREANPDFAKELYLLDDETDYCHDVQGWLEDYLDELDMREMYPELESACRKLLTLFEWKEEYPSEIRFLLASALGNQGKPEEALKYCEDWEVEETGNPLAAAALIYAKIKMKDLEGAEEVVKRYIAEDTVCTEENDVIFTAALRLYKENGNKKMEKKMDDILEEYDKKLGEYLTGLGEEELEFMGGEMPFN</sequence>
<accession>A0A9D2NXG4</accession>
<evidence type="ECO:0000313" key="2">
    <source>
        <dbReference type="Proteomes" id="UP000823894"/>
    </source>
</evidence>
<gene>
    <name evidence="1" type="ORF">H9757_11485</name>
</gene>
<proteinExistence type="predicted"/>
<dbReference type="EMBL" id="DWWK01000191">
    <property type="protein sequence ID" value="HJC39664.1"/>
    <property type="molecule type" value="Genomic_DNA"/>
</dbReference>
<dbReference type="InterPro" id="IPR011990">
    <property type="entry name" value="TPR-like_helical_dom_sf"/>
</dbReference>
<protein>
    <submittedName>
        <fullName evidence="1">Tetratricopeptide repeat protein</fullName>
    </submittedName>
</protein>